<dbReference type="PANTHER" id="PTHR21382:SF1">
    <property type="entry name" value="NADH DEHYDROGENASE [UBIQUINONE] 1 ALPHA SUBCOMPLEX SUBUNIT 11"/>
    <property type="match status" value="1"/>
</dbReference>
<dbReference type="GO" id="GO:0005743">
    <property type="term" value="C:mitochondrial inner membrane"/>
    <property type="evidence" value="ECO:0007669"/>
    <property type="project" value="UniProtKB-SubCell"/>
</dbReference>
<evidence type="ECO:0000256" key="3">
    <source>
        <dbReference type="ARBA" id="ARBA00022792"/>
    </source>
</evidence>
<evidence type="ECO:0000256" key="1">
    <source>
        <dbReference type="ARBA" id="ARBA00004448"/>
    </source>
</evidence>
<dbReference type="InterPro" id="IPR039205">
    <property type="entry name" value="NDUFA11"/>
</dbReference>
<organism evidence="8">
    <name type="scientific">Phaffia rhodozyma</name>
    <name type="common">Yeast</name>
    <name type="synonym">Xanthophyllomyces dendrorhous</name>
    <dbReference type="NCBI Taxonomy" id="264483"/>
    <lineage>
        <taxon>Eukaryota</taxon>
        <taxon>Fungi</taxon>
        <taxon>Dikarya</taxon>
        <taxon>Basidiomycota</taxon>
        <taxon>Agaricomycotina</taxon>
        <taxon>Tremellomycetes</taxon>
        <taxon>Cystofilobasidiales</taxon>
        <taxon>Mrakiaceae</taxon>
        <taxon>Phaffia</taxon>
    </lineage>
</organism>
<protein>
    <submittedName>
        <fullName evidence="8">Mitochondrial inner membrane translocase subunit Tim17/Tim22/Tim23/peroxisomal protein PMP24</fullName>
    </submittedName>
</protein>
<evidence type="ECO:0000313" key="8">
    <source>
        <dbReference type="EMBL" id="CED85284.1"/>
    </source>
</evidence>
<name>A0A0F7SX39_PHARH</name>
<evidence type="ECO:0000256" key="2">
    <source>
        <dbReference type="ARBA" id="ARBA00022692"/>
    </source>
</evidence>
<keyword evidence="6 7" id="KW-0472">Membrane</keyword>
<comment type="subcellular location">
    <subcellularLocation>
        <location evidence="1">Mitochondrion inner membrane</location>
        <topology evidence="1">Multi-pass membrane protein</topology>
    </subcellularLocation>
</comment>
<dbReference type="AlphaFoldDB" id="A0A0F7SX39"/>
<reference evidence="8" key="1">
    <citation type="submission" date="2014-08" db="EMBL/GenBank/DDBJ databases">
        <authorList>
            <person name="Sharma Rahul"/>
            <person name="Thines Marco"/>
        </authorList>
    </citation>
    <scope>NUCLEOTIDE SEQUENCE</scope>
</reference>
<keyword evidence="5" id="KW-0496">Mitochondrion</keyword>
<feature type="transmembrane region" description="Helical" evidence="7">
    <location>
        <begin position="36"/>
        <end position="57"/>
    </location>
</feature>
<evidence type="ECO:0000256" key="6">
    <source>
        <dbReference type="ARBA" id="ARBA00023136"/>
    </source>
</evidence>
<dbReference type="EMBL" id="LN483332">
    <property type="protein sequence ID" value="CED85284.1"/>
    <property type="molecule type" value="Genomic_DNA"/>
</dbReference>
<evidence type="ECO:0000256" key="7">
    <source>
        <dbReference type="SAM" id="Phobius"/>
    </source>
</evidence>
<keyword evidence="2 7" id="KW-0812">Transmembrane</keyword>
<dbReference type="PANTHER" id="PTHR21382">
    <property type="entry name" value="NADH-UBIQUINONE OXIDOREDUCTASE SUBUNIT"/>
    <property type="match status" value="1"/>
</dbReference>
<sequence>MPSIYTTSISPSLFPIKSISEVEPTFKPHYIFEDSFHALLVGGSLGVVFASVANAYNKHNQGPLGVFTRYGYTIGLMTLVGPTFLAAQGLSANLREKDTPLNAAIGGCAAGFLVGVKSGSLNKAAASCATFALLTGALDYTGGLTNPEQMTEDPIQKKNRIESHLVPRKKLADIHPPPGQGYSAEAYPGYPHNYASLRTQL</sequence>
<feature type="transmembrane region" description="Helical" evidence="7">
    <location>
        <begin position="69"/>
        <end position="87"/>
    </location>
</feature>
<dbReference type="GO" id="GO:0006120">
    <property type="term" value="P:mitochondrial electron transport, NADH to ubiquinone"/>
    <property type="evidence" value="ECO:0007669"/>
    <property type="project" value="InterPro"/>
</dbReference>
<keyword evidence="3" id="KW-0999">Mitochondrion inner membrane</keyword>
<dbReference type="GO" id="GO:0045271">
    <property type="term" value="C:respiratory chain complex I"/>
    <property type="evidence" value="ECO:0007669"/>
    <property type="project" value="InterPro"/>
</dbReference>
<accession>A0A0F7SX39</accession>
<keyword evidence="4 7" id="KW-1133">Transmembrane helix</keyword>
<evidence type="ECO:0000256" key="5">
    <source>
        <dbReference type="ARBA" id="ARBA00023128"/>
    </source>
</evidence>
<evidence type="ECO:0000256" key="4">
    <source>
        <dbReference type="ARBA" id="ARBA00022989"/>
    </source>
</evidence>
<proteinExistence type="predicted"/>